<dbReference type="Gene3D" id="2.40.40.20">
    <property type="match status" value="1"/>
</dbReference>
<accession>A0ABT9SAW7</accession>
<dbReference type="InterPro" id="IPR006655">
    <property type="entry name" value="Mopterin_OxRdtase_prok_CS"/>
</dbReference>
<keyword evidence="3" id="KW-0500">Molybdenum</keyword>
<evidence type="ECO:0000259" key="8">
    <source>
        <dbReference type="PROSITE" id="PS51669"/>
    </source>
</evidence>
<dbReference type="SUPFAM" id="SSF53706">
    <property type="entry name" value="Formate dehydrogenase/DMSO reductase, domains 1-3"/>
    <property type="match status" value="1"/>
</dbReference>
<dbReference type="Gene3D" id="3.30.2070.10">
    <property type="entry name" value="Formate dehydrogenase/DMSO reductase"/>
    <property type="match status" value="1"/>
</dbReference>
<evidence type="ECO:0000256" key="2">
    <source>
        <dbReference type="ARBA" id="ARBA00010312"/>
    </source>
</evidence>
<dbReference type="InterPro" id="IPR006963">
    <property type="entry name" value="Mopterin_OxRdtase_4Fe-4S_dom"/>
</dbReference>
<evidence type="ECO:0000256" key="3">
    <source>
        <dbReference type="ARBA" id="ARBA00022505"/>
    </source>
</evidence>
<dbReference type="Gene3D" id="3.40.228.10">
    <property type="entry name" value="Dimethylsulfoxide Reductase, domain 2"/>
    <property type="match status" value="1"/>
</dbReference>
<dbReference type="PROSITE" id="PS51669">
    <property type="entry name" value="4FE4S_MOW_BIS_MGD"/>
    <property type="match status" value="1"/>
</dbReference>
<comment type="cofactor">
    <cofactor evidence="1">
        <name>Mo-bis(molybdopterin guanine dinucleotide)</name>
        <dbReference type="ChEBI" id="CHEBI:60539"/>
    </cofactor>
</comment>
<sequence>MNTQTSAEGETTILGACPHDCPDTCSMLVKVKDGKVKAVQGNPSHPFTQGRLCAKTNHYQERVYHAERLLYPMRRTGAKGSGQFERITWDEALNEIAARWRTTIAEAGPRAILPYSYLGTQGLVNGLTVGDPFFNKLGATVSERTFCDSGASTAYIMTVGPTPGMDPESFQHSKLIILWACNMLSTNAHMWPFVEKAQRNGAKLIVIDPVRTRGAQQADQHIRIKPGTDTALALAMMNVIVNEDLIDHDYVAQYTTGFDELKAHVQQYTPEFAADVTGVEAEVIRTLAREYASTQPAAIRIGVGIERSAGGGQLVRAVTSLPALVGAWRKPGGGILQLPLWAFPINWDGLHRADLIPEGTPVVNQWHLGRALTHDLGLETPIRDLFVYNSNPLVVAPDQARLIEGLSREDLFTVVSEHFMTDTARYADILLPATTQVEQADLMFSWGHFYLTLNQQAVAPIGEAVTNSELFRRLARAMDFEDPFFYRNDEELMQASMLWDHPAMQGITMEGLRATGYARLNMPSSDTYAPHAQGGFPTPSGKVELKASMAAGGNFVLPVFRQGYNGFQDGGPVDALPTFHVRHESATKDPALAARFPLSMMSPKSHAFLNSNYGNMRRQVAHQGEQYVMINPVDASARGIQQDAIVTVQNGRGTFKAQARVTDDAMAGVVITPLGYWVDRSIAGATPAALNPTAFADLGRAPTFSDNLVEVTLD</sequence>
<dbReference type="RefSeq" id="WP_307690687.1">
    <property type="nucleotide sequence ID" value="NZ_JAUSRO010000009.1"/>
</dbReference>
<evidence type="ECO:0000313" key="10">
    <source>
        <dbReference type="Proteomes" id="UP001226867"/>
    </source>
</evidence>
<proteinExistence type="inferred from homology"/>
<dbReference type="PROSITE" id="PS00490">
    <property type="entry name" value="MOLYBDOPTERIN_PROK_2"/>
    <property type="match status" value="1"/>
</dbReference>
<keyword evidence="6" id="KW-0408">Iron</keyword>
<dbReference type="Pfam" id="PF01568">
    <property type="entry name" value="Molydop_binding"/>
    <property type="match status" value="1"/>
</dbReference>
<dbReference type="InterPro" id="IPR006657">
    <property type="entry name" value="MoPterin_dinucl-bd_dom"/>
</dbReference>
<evidence type="ECO:0000256" key="1">
    <source>
        <dbReference type="ARBA" id="ARBA00001942"/>
    </source>
</evidence>
<name>A0ABT9SAW7_9BURK</name>
<dbReference type="InterPro" id="IPR006656">
    <property type="entry name" value="Mopterin_OxRdtase"/>
</dbReference>
<dbReference type="PANTHER" id="PTHR43742:SF6">
    <property type="entry name" value="OXIDOREDUCTASE YYAE-RELATED"/>
    <property type="match status" value="1"/>
</dbReference>
<protein>
    <submittedName>
        <fullName evidence="9">Anaerobic selenocysteine-containing dehydrogenase</fullName>
    </submittedName>
</protein>
<dbReference type="PROSITE" id="PS00932">
    <property type="entry name" value="MOLYBDOPTERIN_PROK_3"/>
    <property type="match status" value="1"/>
</dbReference>
<dbReference type="Proteomes" id="UP001226867">
    <property type="component" value="Unassembled WGS sequence"/>
</dbReference>
<dbReference type="Gene3D" id="2.20.25.90">
    <property type="entry name" value="ADC-like domains"/>
    <property type="match status" value="1"/>
</dbReference>
<reference evidence="9 10" key="1">
    <citation type="submission" date="2023-07" db="EMBL/GenBank/DDBJ databases">
        <title>Sorghum-associated microbial communities from plants grown in Nebraska, USA.</title>
        <authorList>
            <person name="Schachtman D."/>
        </authorList>
    </citation>
    <scope>NUCLEOTIDE SEQUENCE [LARGE SCALE GENOMIC DNA]</scope>
    <source>
        <strain evidence="9 10">DS1607</strain>
    </source>
</reference>
<dbReference type="PANTHER" id="PTHR43742">
    <property type="entry name" value="TRIMETHYLAMINE-N-OXIDE REDUCTASE"/>
    <property type="match status" value="1"/>
</dbReference>
<evidence type="ECO:0000256" key="6">
    <source>
        <dbReference type="ARBA" id="ARBA00023004"/>
    </source>
</evidence>
<evidence type="ECO:0000256" key="7">
    <source>
        <dbReference type="ARBA" id="ARBA00023014"/>
    </source>
</evidence>
<evidence type="ECO:0000256" key="5">
    <source>
        <dbReference type="ARBA" id="ARBA00023002"/>
    </source>
</evidence>
<dbReference type="EMBL" id="JAUSRO010000009">
    <property type="protein sequence ID" value="MDP9900901.1"/>
    <property type="molecule type" value="Genomic_DNA"/>
</dbReference>
<evidence type="ECO:0000256" key="4">
    <source>
        <dbReference type="ARBA" id="ARBA00022723"/>
    </source>
</evidence>
<dbReference type="Pfam" id="PF00384">
    <property type="entry name" value="Molybdopterin"/>
    <property type="match status" value="1"/>
</dbReference>
<keyword evidence="5" id="KW-0560">Oxidoreductase</keyword>
<organism evidence="9 10">
    <name type="scientific">Variovorax ginsengisoli</name>
    <dbReference type="NCBI Taxonomy" id="363844"/>
    <lineage>
        <taxon>Bacteria</taxon>
        <taxon>Pseudomonadati</taxon>
        <taxon>Pseudomonadota</taxon>
        <taxon>Betaproteobacteria</taxon>
        <taxon>Burkholderiales</taxon>
        <taxon>Comamonadaceae</taxon>
        <taxon>Variovorax</taxon>
    </lineage>
</organism>
<dbReference type="CDD" id="cd02766">
    <property type="entry name" value="MopB_3"/>
    <property type="match status" value="1"/>
</dbReference>
<comment type="similarity">
    <text evidence="2">Belongs to the prokaryotic molybdopterin-containing oxidoreductase family.</text>
</comment>
<evidence type="ECO:0000313" key="9">
    <source>
        <dbReference type="EMBL" id="MDP9900901.1"/>
    </source>
</evidence>
<dbReference type="Gene3D" id="3.40.50.740">
    <property type="match status" value="1"/>
</dbReference>
<dbReference type="InterPro" id="IPR050612">
    <property type="entry name" value="Prok_Mopterin_Oxidored"/>
</dbReference>
<dbReference type="SUPFAM" id="SSF50692">
    <property type="entry name" value="ADC-like"/>
    <property type="match status" value="1"/>
</dbReference>
<comment type="caution">
    <text evidence="9">The sequence shown here is derived from an EMBL/GenBank/DDBJ whole genome shotgun (WGS) entry which is preliminary data.</text>
</comment>
<feature type="domain" description="4Fe-4S Mo/W bis-MGD-type" evidence="8">
    <location>
        <begin position="10"/>
        <end position="67"/>
    </location>
</feature>
<keyword evidence="7" id="KW-0411">Iron-sulfur</keyword>
<gene>
    <name evidence="9" type="ORF">J2W36_003167</name>
</gene>
<dbReference type="Pfam" id="PF04879">
    <property type="entry name" value="Molybdop_Fe4S4"/>
    <property type="match status" value="1"/>
</dbReference>
<dbReference type="SMART" id="SM00926">
    <property type="entry name" value="Molybdop_Fe4S4"/>
    <property type="match status" value="1"/>
</dbReference>
<dbReference type="InterPro" id="IPR009010">
    <property type="entry name" value="Asp_de-COase-like_dom_sf"/>
</dbReference>
<keyword evidence="4" id="KW-0479">Metal-binding</keyword>
<keyword evidence="10" id="KW-1185">Reference proteome</keyword>